<keyword evidence="14" id="KW-1185">Reference proteome</keyword>
<feature type="binding site" evidence="12">
    <location>
        <position position="101"/>
    </location>
    <ligand>
        <name>Fe cation</name>
        <dbReference type="ChEBI" id="CHEBI:24875"/>
    </ligand>
</feature>
<evidence type="ECO:0000256" key="12">
    <source>
        <dbReference type="PIRSR" id="PIRSR602481-2"/>
    </source>
</evidence>
<keyword evidence="6 11" id="KW-0479">Metal-binding</keyword>
<gene>
    <name evidence="13" type="ORF">GGG17_05295</name>
</gene>
<evidence type="ECO:0000256" key="11">
    <source>
        <dbReference type="PIRSR" id="PIRSR602481-1"/>
    </source>
</evidence>
<keyword evidence="9" id="KW-0238">DNA-binding</keyword>
<evidence type="ECO:0000256" key="5">
    <source>
        <dbReference type="ARBA" id="ARBA00022491"/>
    </source>
</evidence>
<comment type="caution">
    <text evidence="13">The sequence shown here is derived from an EMBL/GenBank/DDBJ whole genome shotgun (WGS) entry which is preliminary data.</text>
</comment>
<dbReference type="Proteomes" id="UP000431092">
    <property type="component" value="Unassembled WGS sequence"/>
</dbReference>
<evidence type="ECO:0000256" key="9">
    <source>
        <dbReference type="ARBA" id="ARBA00023125"/>
    </source>
</evidence>
<evidence type="ECO:0000256" key="10">
    <source>
        <dbReference type="ARBA" id="ARBA00023163"/>
    </source>
</evidence>
<evidence type="ECO:0000256" key="8">
    <source>
        <dbReference type="ARBA" id="ARBA00023015"/>
    </source>
</evidence>
<dbReference type="GO" id="GO:0003700">
    <property type="term" value="F:DNA-binding transcription factor activity"/>
    <property type="evidence" value="ECO:0007669"/>
    <property type="project" value="InterPro"/>
</dbReference>
<evidence type="ECO:0000256" key="2">
    <source>
        <dbReference type="ARBA" id="ARBA00007957"/>
    </source>
</evidence>
<dbReference type="GO" id="GO:0005829">
    <property type="term" value="C:cytosol"/>
    <property type="evidence" value="ECO:0007669"/>
    <property type="project" value="TreeGrafter"/>
</dbReference>
<name>A0A6I3IN27_9MICO</name>
<dbReference type="GO" id="GO:0000976">
    <property type="term" value="F:transcription cis-regulatory region binding"/>
    <property type="evidence" value="ECO:0007669"/>
    <property type="project" value="TreeGrafter"/>
</dbReference>
<evidence type="ECO:0000313" key="13">
    <source>
        <dbReference type="EMBL" id="MTB71390.1"/>
    </source>
</evidence>
<evidence type="ECO:0000256" key="4">
    <source>
        <dbReference type="ARBA" id="ARBA00022490"/>
    </source>
</evidence>
<dbReference type="CDD" id="cd07153">
    <property type="entry name" value="Fur_like"/>
    <property type="match status" value="1"/>
</dbReference>
<dbReference type="InterPro" id="IPR002481">
    <property type="entry name" value="FUR"/>
</dbReference>
<dbReference type="Gene3D" id="1.10.10.10">
    <property type="entry name" value="Winged helix-like DNA-binding domain superfamily/Winged helix DNA-binding domain"/>
    <property type="match status" value="1"/>
</dbReference>
<dbReference type="SUPFAM" id="SSF46785">
    <property type="entry name" value="Winged helix' DNA-binding domain"/>
    <property type="match status" value="1"/>
</dbReference>
<proteinExistence type="inferred from homology"/>
<feature type="binding site" evidence="12">
    <location>
        <position position="80"/>
    </location>
    <ligand>
        <name>Fe cation</name>
        <dbReference type="ChEBI" id="CHEBI:24875"/>
    </ligand>
</feature>
<dbReference type="InterPro" id="IPR036388">
    <property type="entry name" value="WH-like_DNA-bd_sf"/>
</dbReference>
<dbReference type="GO" id="GO:0045892">
    <property type="term" value="P:negative regulation of DNA-templated transcription"/>
    <property type="evidence" value="ECO:0007669"/>
    <property type="project" value="TreeGrafter"/>
</dbReference>
<keyword evidence="7 11" id="KW-0862">Zinc</keyword>
<keyword evidence="5" id="KW-0678">Repressor</keyword>
<evidence type="ECO:0000256" key="6">
    <source>
        <dbReference type="ARBA" id="ARBA00022723"/>
    </source>
</evidence>
<feature type="binding site" evidence="11">
    <location>
        <position position="86"/>
    </location>
    <ligand>
        <name>Zn(2+)</name>
        <dbReference type="ChEBI" id="CHEBI:29105"/>
    </ligand>
</feature>
<feature type="binding site" evidence="12">
    <location>
        <position position="118"/>
    </location>
    <ligand>
        <name>Fe cation</name>
        <dbReference type="ChEBI" id="CHEBI:24875"/>
    </ligand>
</feature>
<keyword evidence="4" id="KW-0963">Cytoplasm</keyword>
<evidence type="ECO:0000256" key="3">
    <source>
        <dbReference type="ARBA" id="ARBA00011738"/>
    </source>
</evidence>
<dbReference type="Pfam" id="PF01475">
    <property type="entry name" value="FUR"/>
    <property type="match status" value="1"/>
</dbReference>
<keyword evidence="8" id="KW-0805">Transcription regulation</keyword>
<evidence type="ECO:0000256" key="1">
    <source>
        <dbReference type="ARBA" id="ARBA00004496"/>
    </source>
</evidence>
<dbReference type="RefSeq" id="WP_154592725.1">
    <property type="nucleotide sequence ID" value="NZ_WLVL01000019.1"/>
</dbReference>
<dbReference type="Gene3D" id="3.30.1490.190">
    <property type="match status" value="1"/>
</dbReference>
<comment type="subcellular location">
    <subcellularLocation>
        <location evidence="1">Cytoplasm</location>
    </subcellularLocation>
</comment>
<evidence type="ECO:0000313" key="14">
    <source>
        <dbReference type="Proteomes" id="UP000431092"/>
    </source>
</evidence>
<keyword evidence="12" id="KW-0408">Iron</keyword>
<sequence>MPETERRATKQRRAVEQVLRETDDFISAQALHSRLRAQGDTVGLATVYRTLNAMAEDGRVDMLRVDDGEARYRLCASDEHHHHLVCRECGRTVEIEGPAVESWADSVAAENGFRDVSHTLEVFGTCVRH</sequence>
<feature type="binding site" evidence="11">
    <location>
        <position position="89"/>
    </location>
    <ligand>
        <name>Zn(2+)</name>
        <dbReference type="ChEBI" id="CHEBI:29105"/>
    </ligand>
</feature>
<comment type="similarity">
    <text evidence="2">Belongs to the Fur family.</text>
</comment>
<dbReference type="PANTHER" id="PTHR33202">
    <property type="entry name" value="ZINC UPTAKE REGULATION PROTEIN"/>
    <property type="match status" value="1"/>
</dbReference>
<accession>A0A6I3IN27</accession>
<comment type="subunit">
    <text evidence="3">Homodimer.</text>
</comment>
<reference evidence="13 14" key="1">
    <citation type="submission" date="2019-11" db="EMBL/GenBank/DDBJ databases">
        <title>Whole genome sequencing identifies a novel species of the genus Arsenicicoccus isolated from human blood.</title>
        <authorList>
            <person name="Jeong J.H."/>
            <person name="Kweon O.J."/>
            <person name="Kim H.R."/>
            <person name="Kim T.-H."/>
            <person name="Ha S.-M."/>
            <person name="Lee M.-K."/>
        </authorList>
    </citation>
    <scope>NUCLEOTIDE SEQUENCE [LARGE SCALE GENOMIC DNA]</scope>
    <source>
        <strain evidence="13 14">MKL-02</strain>
    </source>
</reference>
<dbReference type="InterPro" id="IPR043135">
    <property type="entry name" value="Fur_C"/>
</dbReference>
<dbReference type="FunFam" id="1.10.10.10:FF:000459">
    <property type="entry name" value="Ferric uptake regulation protein"/>
    <property type="match status" value="1"/>
</dbReference>
<dbReference type="GO" id="GO:0008270">
    <property type="term" value="F:zinc ion binding"/>
    <property type="evidence" value="ECO:0007669"/>
    <property type="project" value="TreeGrafter"/>
</dbReference>
<protein>
    <submittedName>
        <fullName evidence="13">Transcriptional repressor</fullName>
    </submittedName>
</protein>
<dbReference type="InterPro" id="IPR036390">
    <property type="entry name" value="WH_DNA-bd_sf"/>
</dbReference>
<dbReference type="GO" id="GO:1900376">
    <property type="term" value="P:regulation of secondary metabolite biosynthetic process"/>
    <property type="evidence" value="ECO:0007669"/>
    <property type="project" value="TreeGrafter"/>
</dbReference>
<evidence type="ECO:0000256" key="7">
    <source>
        <dbReference type="ARBA" id="ARBA00022833"/>
    </source>
</evidence>
<comment type="cofactor">
    <cofactor evidence="11">
        <name>Zn(2+)</name>
        <dbReference type="ChEBI" id="CHEBI:29105"/>
    </cofactor>
    <text evidence="11">Binds 1 zinc ion per subunit.</text>
</comment>
<keyword evidence="10" id="KW-0804">Transcription</keyword>
<comment type="cofactor">
    <cofactor evidence="12">
        <name>Mn(2+)</name>
        <dbReference type="ChEBI" id="CHEBI:29035"/>
    </cofactor>
    <cofactor evidence="12">
        <name>Fe(2+)</name>
        <dbReference type="ChEBI" id="CHEBI:29033"/>
    </cofactor>
    <text evidence="12">Binds 1 Mn(2+) or Fe(2+) ion per subunit.</text>
</comment>
<feature type="binding site" evidence="11">
    <location>
        <position position="126"/>
    </location>
    <ligand>
        <name>Zn(2+)</name>
        <dbReference type="ChEBI" id="CHEBI:29105"/>
    </ligand>
</feature>
<dbReference type="PANTHER" id="PTHR33202:SF2">
    <property type="entry name" value="FERRIC UPTAKE REGULATION PROTEIN"/>
    <property type="match status" value="1"/>
</dbReference>
<organism evidence="13 14">
    <name type="scientific">Arsenicicoccus cauae</name>
    <dbReference type="NCBI Taxonomy" id="2663847"/>
    <lineage>
        <taxon>Bacteria</taxon>
        <taxon>Bacillati</taxon>
        <taxon>Actinomycetota</taxon>
        <taxon>Actinomycetes</taxon>
        <taxon>Micrococcales</taxon>
        <taxon>Intrasporangiaceae</taxon>
        <taxon>Arsenicicoccus</taxon>
    </lineage>
</organism>
<dbReference type="EMBL" id="WLVL01000019">
    <property type="protein sequence ID" value="MTB71390.1"/>
    <property type="molecule type" value="Genomic_DNA"/>
</dbReference>
<dbReference type="AlphaFoldDB" id="A0A6I3IN27"/>